<evidence type="ECO:0000313" key="2">
    <source>
        <dbReference type="EMBL" id="SBS71317.1"/>
    </source>
</evidence>
<feature type="region of interest" description="Disordered" evidence="1">
    <location>
        <begin position="96"/>
        <end position="120"/>
    </location>
</feature>
<evidence type="ECO:0008006" key="3">
    <source>
        <dbReference type="Google" id="ProtNLM"/>
    </source>
</evidence>
<sequence length="176" mass="17459">MLSPDPSPFGGISRRRVLVDVSRGLALFALLGAASTACGTSPPTEPDPLEQQAELARHDSELAAAAAKAAPPALAPTLTEVAAERRRHATALAEEIARLAGKPGATTTTTAPSTTSAVAAPPPAVADVVAALRSSADSATKLAPTLNGYRAGLLGSIAASCVTAYTVALPSGKAGQ</sequence>
<evidence type="ECO:0000256" key="1">
    <source>
        <dbReference type="SAM" id="MobiDB-lite"/>
    </source>
</evidence>
<accession>A0A1Y5NXT9</accession>
<feature type="compositionally biased region" description="Low complexity" evidence="1">
    <location>
        <begin position="105"/>
        <end position="120"/>
    </location>
</feature>
<reference evidence="2" key="1">
    <citation type="submission" date="2016-03" db="EMBL/GenBank/DDBJ databases">
        <authorList>
            <person name="Ploux O."/>
        </authorList>
    </citation>
    <scope>NUCLEOTIDE SEQUENCE</scope>
    <source>
        <strain evidence="2">UC10</strain>
    </source>
</reference>
<dbReference type="AlphaFoldDB" id="A0A1Y5NXT9"/>
<proteinExistence type="predicted"/>
<name>A0A1Y5NXT9_9MYCO</name>
<organism evidence="2">
    <name type="scientific">uncultured Mycobacterium sp</name>
    <dbReference type="NCBI Taxonomy" id="171292"/>
    <lineage>
        <taxon>Bacteria</taxon>
        <taxon>Bacillati</taxon>
        <taxon>Actinomycetota</taxon>
        <taxon>Actinomycetes</taxon>
        <taxon>Mycobacteriales</taxon>
        <taxon>Mycobacteriaceae</taxon>
        <taxon>Mycobacterium</taxon>
        <taxon>environmental samples</taxon>
    </lineage>
</organism>
<gene>
    <name evidence="2" type="ORF">MHPYR_110011</name>
</gene>
<dbReference type="EMBL" id="FLQS01000003">
    <property type="protein sequence ID" value="SBS71317.1"/>
    <property type="molecule type" value="Genomic_DNA"/>
</dbReference>
<protein>
    <recommendedName>
        <fullName evidence="3">Tat pathway signal sequence domain-containing protein</fullName>
    </recommendedName>
</protein>